<evidence type="ECO:0000256" key="1">
    <source>
        <dbReference type="SAM" id="MobiDB-lite"/>
    </source>
</evidence>
<feature type="transmembrane region" description="Helical" evidence="2">
    <location>
        <begin position="38"/>
        <end position="63"/>
    </location>
</feature>
<keyword evidence="2" id="KW-0812">Transmembrane</keyword>
<feature type="transmembrane region" description="Helical" evidence="2">
    <location>
        <begin position="96"/>
        <end position="118"/>
    </location>
</feature>
<evidence type="ECO:0000256" key="2">
    <source>
        <dbReference type="SAM" id="Phobius"/>
    </source>
</evidence>
<reference evidence="4" key="1">
    <citation type="journal article" date="2019" name="Int. J. Syst. Evol. Microbiol.">
        <title>The Global Catalogue of Microorganisms (GCM) 10K type strain sequencing project: providing services to taxonomists for standard genome sequencing and annotation.</title>
        <authorList>
            <consortium name="The Broad Institute Genomics Platform"/>
            <consortium name="The Broad Institute Genome Sequencing Center for Infectious Disease"/>
            <person name="Wu L."/>
            <person name="Ma J."/>
        </authorList>
    </citation>
    <scope>NUCLEOTIDE SEQUENCE [LARGE SCALE GENOMIC DNA]</scope>
    <source>
        <strain evidence="4">IBRC-M 10906</strain>
    </source>
</reference>
<gene>
    <name evidence="3" type="ORF">ACFS2C_04040</name>
</gene>
<keyword evidence="2" id="KW-1133">Transmembrane helix</keyword>
<dbReference type="RefSeq" id="WP_377389510.1">
    <property type="nucleotide sequence ID" value="NZ_JBHSAN010000017.1"/>
</dbReference>
<protein>
    <recommendedName>
        <fullName evidence="5">YggT family protein</fullName>
    </recommendedName>
</protein>
<evidence type="ECO:0008006" key="5">
    <source>
        <dbReference type="Google" id="ProtNLM"/>
    </source>
</evidence>
<feature type="transmembrane region" description="Helical" evidence="2">
    <location>
        <begin position="70"/>
        <end position="90"/>
    </location>
</feature>
<name>A0ABW5W3V9_9PSEU</name>
<evidence type="ECO:0000313" key="4">
    <source>
        <dbReference type="Proteomes" id="UP001597478"/>
    </source>
</evidence>
<organism evidence="3 4">
    <name type="scientific">Prauserella oleivorans</name>
    <dbReference type="NCBI Taxonomy" id="1478153"/>
    <lineage>
        <taxon>Bacteria</taxon>
        <taxon>Bacillati</taxon>
        <taxon>Actinomycetota</taxon>
        <taxon>Actinomycetes</taxon>
        <taxon>Pseudonocardiales</taxon>
        <taxon>Pseudonocardiaceae</taxon>
        <taxon>Prauserella</taxon>
    </lineage>
</organism>
<dbReference type="Proteomes" id="UP001597478">
    <property type="component" value="Unassembled WGS sequence"/>
</dbReference>
<evidence type="ECO:0000313" key="3">
    <source>
        <dbReference type="EMBL" id="MFD2798558.1"/>
    </source>
</evidence>
<comment type="caution">
    <text evidence="3">The sequence shown here is derived from an EMBL/GenBank/DDBJ whole genome shotgun (WGS) entry which is preliminary data.</text>
</comment>
<dbReference type="EMBL" id="JBHUOF010000004">
    <property type="protein sequence ID" value="MFD2798558.1"/>
    <property type="molecule type" value="Genomic_DNA"/>
</dbReference>
<sequence length="124" mass="13359">MTYDPYGSDPYRGRDPRMPGPEYREPAPDRRRGDGANAVIAVIRTVVGLITAVFVLHIAFVVLDANQGNGFVSAIYSVAKALVLGLGDVFTPDDAVLGVVMNYGLAALLYNILAQLVIKALRRP</sequence>
<proteinExistence type="predicted"/>
<keyword evidence="2" id="KW-0472">Membrane</keyword>
<feature type="region of interest" description="Disordered" evidence="1">
    <location>
        <begin position="1"/>
        <end position="33"/>
    </location>
</feature>
<keyword evidence="4" id="KW-1185">Reference proteome</keyword>
<accession>A0ABW5W3V9</accession>
<feature type="compositionally biased region" description="Basic and acidic residues" evidence="1">
    <location>
        <begin position="11"/>
        <end position="33"/>
    </location>
</feature>